<protein>
    <submittedName>
        <fullName evidence="2">Unnamed protein product</fullName>
    </submittedName>
</protein>
<keyword evidence="3" id="KW-1185">Reference proteome</keyword>
<evidence type="ECO:0000313" key="2">
    <source>
        <dbReference type="EMBL" id="GMF31090.1"/>
    </source>
</evidence>
<accession>A0A9W6U8G1</accession>
<evidence type="ECO:0000256" key="1">
    <source>
        <dbReference type="SAM" id="MobiDB-lite"/>
    </source>
</evidence>
<comment type="caution">
    <text evidence="2">The sequence shown here is derived from an EMBL/GenBank/DDBJ whole genome shotgun (WGS) entry which is preliminary data.</text>
</comment>
<reference evidence="2" key="1">
    <citation type="submission" date="2023-04" db="EMBL/GenBank/DDBJ databases">
        <title>Phytophthora fragariaefolia NBRC 109709.</title>
        <authorList>
            <person name="Ichikawa N."/>
            <person name="Sato H."/>
            <person name="Tonouchi N."/>
        </authorList>
    </citation>
    <scope>NUCLEOTIDE SEQUENCE</scope>
    <source>
        <strain evidence="2">NBRC 109709</strain>
    </source>
</reference>
<dbReference type="AlphaFoldDB" id="A0A9W6U8G1"/>
<dbReference type="Proteomes" id="UP001165121">
    <property type="component" value="Unassembled WGS sequence"/>
</dbReference>
<organism evidence="2 3">
    <name type="scientific">Phytophthora fragariaefolia</name>
    <dbReference type="NCBI Taxonomy" id="1490495"/>
    <lineage>
        <taxon>Eukaryota</taxon>
        <taxon>Sar</taxon>
        <taxon>Stramenopiles</taxon>
        <taxon>Oomycota</taxon>
        <taxon>Peronosporomycetes</taxon>
        <taxon>Peronosporales</taxon>
        <taxon>Peronosporaceae</taxon>
        <taxon>Phytophthora</taxon>
    </lineage>
</organism>
<gene>
    <name evidence="2" type="ORF">Pfra01_000703600</name>
</gene>
<evidence type="ECO:0000313" key="3">
    <source>
        <dbReference type="Proteomes" id="UP001165121"/>
    </source>
</evidence>
<sequence>MKMAKGSSSAVPATSMKSGAPRGDNSSTAVITPQLDSIAEGSVRFDDDSIRMMKTSMKATTTWRRRHQRLWRWRRTLRSVGVRPLSRNIVDEFNEDDGSEPPTQNRQ</sequence>
<name>A0A9W6U8G1_9STRA</name>
<feature type="compositionally biased region" description="Polar residues" evidence="1">
    <location>
        <begin position="1"/>
        <end position="17"/>
    </location>
</feature>
<proteinExistence type="predicted"/>
<feature type="region of interest" description="Disordered" evidence="1">
    <location>
        <begin position="1"/>
        <end position="35"/>
    </location>
</feature>
<feature type="compositionally biased region" description="Polar residues" evidence="1">
    <location>
        <begin position="24"/>
        <end position="35"/>
    </location>
</feature>
<dbReference type="EMBL" id="BSXT01000616">
    <property type="protein sequence ID" value="GMF31090.1"/>
    <property type="molecule type" value="Genomic_DNA"/>
</dbReference>